<dbReference type="EnsemblMetazoa" id="GAUT022990-RA">
    <property type="protein sequence ID" value="GAUT022990-PA"/>
    <property type="gene ID" value="GAUT022990"/>
</dbReference>
<dbReference type="Proteomes" id="UP000078200">
    <property type="component" value="Unassembled WGS sequence"/>
</dbReference>
<proteinExistence type="predicted"/>
<dbReference type="AlphaFoldDB" id="A0A1A9V1Q7"/>
<sequence length="102" mass="12000">MTDDEKLRFSDDIGLCNIFTFTLLNETPDYDARYQTETLSHQIESYDRYFNDGFDDQLLNINIPTVTIDYNRLLDDSFNNEIPKVPLTCSMKAHYTVLFWGI</sequence>
<evidence type="ECO:0000313" key="2">
    <source>
        <dbReference type="Proteomes" id="UP000078200"/>
    </source>
</evidence>
<dbReference type="VEuPathDB" id="VectorBase:GAUT022990"/>
<accession>A0A1A9V1Q7</accession>
<evidence type="ECO:0000313" key="1">
    <source>
        <dbReference type="EnsemblMetazoa" id="GAUT022990-PA"/>
    </source>
</evidence>
<keyword evidence="2" id="KW-1185">Reference proteome</keyword>
<organism evidence="1 2">
    <name type="scientific">Glossina austeni</name>
    <name type="common">Savannah tsetse fly</name>
    <dbReference type="NCBI Taxonomy" id="7395"/>
    <lineage>
        <taxon>Eukaryota</taxon>
        <taxon>Metazoa</taxon>
        <taxon>Ecdysozoa</taxon>
        <taxon>Arthropoda</taxon>
        <taxon>Hexapoda</taxon>
        <taxon>Insecta</taxon>
        <taxon>Pterygota</taxon>
        <taxon>Neoptera</taxon>
        <taxon>Endopterygota</taxon>
        <taxon>Diptera</taxon>
        <taxon>Brachycera</taxon>
        <taxon>Muscomorpha</taxon>
        <taxon>Hippoboscoidea</taxon>
        <taxon>Glossinidae</taxon>
        <taxon>Glossina</taxon>
    </lineage>
</organism>
<protein>
    <submittedName>
        <fullName evidence="1">Uncharacterized protein</fullName>
    </submittedName>
</protein>
<name>A0A1A9V1Q7_GLOAU</name>
<reference evidence="1" key="1">
    <citation type="submission" date="2020-05" db="UniProtKB">
        <authorList>
            <consortium name="EnsemblMetazoa"/>
        </authorList>
    </citation>
    <scope>IDENTIFICATION</scope>
    <source>
        <strain evidence="1">TTRI</strain>
    </source>
</reference>